<evidence type="ECO:0000256" key="5">
    <source>
        <dbReference type="ARBA" id="ARBA00022842"/>
    </source>
</evidence>
<feature type="site" description="Transition state stabilizer" evidence="8">
    <location>
        <position position="151"/>
    </location>
</feature>
<evidence type="ECO:0000256" key="6">
    <source>
        <dbReference type="PIRSR" id="PIRSR604808-1"/>
    </source>
</evidence>
<dbReference type="CDD" id="cd09086">
    <property type="entry name" value="ExoIII-like_AP-endo"/>
    <property type="match status" value="1"/>
</dbReference>
<sequence length="258" mass="29221">MKIATWNVNSLKVRQQHVIDWLELSGVDILCLQELKLPDEKFPHAELAAKGYRSWCAGQKTYNGVAVLVREGLKVDETDIVRNIPGFDDEQQRLIALTIGGNRIISAYFPNGQAPGTDKFAYKLRWLDALAAWIGAEMARYPALALLGDYNIAPEDRDVHDPQAWQGQNLVSPEERAAFAKLVGLGLVDSFRKFEQPEKTFTWWDYRMLAFRRNAGLRIDHILLSPELAQHCSLCEVDKTPRKWDQPSDHAPVIAQIG</sequence>
<feature type="binding site" evidence="7">
    <location>
        <position position="7"/>
    </location>
    <ligand>
        <name>Mg(2+)</name>
        <dbReference type="ChEBI" id="CHEBI:18420"/>
        <label>1</label>
    </ligand>
</feature>
<evidence type="ECO:0000256" key="3">
    <source>
        <dbReference type="ARBA" id="ARBA00022723"/>
    </source>
</evidence>
<dbReference type="NCBIfam" id="TIGR00633">
    <property type="entry name" value="xth"/>
    <property type="match status" value="1"/>
</dbReference>
<evidence type="ECO:0000256" key="2">
    <source>
        <dbReference type="ARBA" id="ARBA00007092"/>
    </source>
</evidence>
<feature type="site" description="Interaction with DNA substrate" evidence="8">
    <location>
        <position position="250"/>
    </location>
</feature>
<dbReference type="PANTHER" id="PTHR43250">
    <property type="entry name" value="EXODEOXYRIBONUCLEASE III"/>
    <property type="match status" value="1"/>
</dbReference>
<keyword evidence="7" id="KW-0464">Manganese</keyword>
<dbReference type="Pfam" id="PF03372">
    <property type="entry name" value="Exo_endo_phos"/>
    <property type="match status" value="1"/>
</dbReference>
<evidence type="ECO:0000313" key="10">
    <source>
        <dbReference type="EMBL" id="SMF13845.1"/>
    </source>
</evidence>
<evidence type="ECO:0000259" key="9">
    <source>
        <dbReference type="Pfam" id="PF03372"/>
    </source>
</evidence>
<dbReference type="STRING" id="28094.SAMN06295900_10372"/>
<proteinExistence type="inferred from homology"/>
<dbReference type="GO" id="GO:0046872">
    <property type="term" value="F:metal ion binding"/>
    <property type="evidence" value="ECO:0007669"/>
    <property type="project" value="UniProtKB-KW"/>
</dbReference>
<dbReference type="Proteomes" id="UP000192911">
    <property type="component" value="Unassembled WGS sequence"/>
</dbReference>
<dbReference type="GeneID" id="95548715"/>
<comment type="cofactor">
    <cofactor evidence="7">
        <name>Mg(2+)</name>
        <dbReference type="ChEBI" id="CHEBI:18420"/>
    </cofactor>
    <cofactor evidence="7">
        <name>Mn(2+)</name>
        <dbReference type="ChEBI" id="CHEBI:29035"/>
    </cofactor>
    <text evidence="7">Probably binds two magnesium or manganese ions per subunit.</text>
</comment>
<gene>
    <name evidence="10" type="ORF">SAMN06295900_10372</name>
</gene>
<feature type="active site" description="Proton donor/acceptor" evidence="6">
    <location>
        <position position="149"/>
    </location>
</feature>
<reference evidence="11" key="1">
    <citation type="submission" date="2017-04" db="EMBL/GenBank/DDBJ databases">
        <authorList>
            <person name="Varghese N."/>
            <person name="Submissions S."/>
        </authorList>
    </citation>
    <scope>NUCLEOTIDE SEQUENCE [LARGE SCALE GENOMIC DNA]</scope>
    <source>
        <strain evidence="11">Ballard 720</strain>
    </source>
</reference>
<dbReference type="RefSeq" id="WP_085226409.1">
    <property type="nucleotide sequence ID" value="NZ_BSQD01000003.1"/>
</dbReference>
<dbReference type="PROSITE" id="PS00727">
    <property type="entry name" value="AP_NUCLEASE_F1_2"/>
    <property type="match status" value="1"/>
</dbReference>
<organism evidence="10 11">
    <name type="scientific">Trinickia caryophylli</name>
    <name type="common">Paraburkholderia caryophylli</name>
    <dbReference type="NCBI Taxonomy" id="28094"/>
    <lineage>
        <taxon>Bacteria</taxon>
        <taxon>Pseudomonadati</taxon>
        <taxon>Pseudomonadota</taxon>
        <taxon>Betaproteobacteria</taxon>
        <taxon>Burkholderiales</taxon>
        <taxon>Burkholderiaceae</taxon>
        <taxon>Trinickia</taxon>
    </lineage>
</organism>
<dbReference type="PROSITE" id="PS00728">
    <property type="entry name" value="AP_NUCLEASE_F1_3"/>
    <property type="match status" value="1"/>
</dbReference>
<dbReference type="GO" id="GO:0008311">
    <property type="term" value="F:double-stranded DNA 3'-5' DNA exonuclease activity"/>
    <property type="evidence" value="ECO:0007669"/>
    <property type="project" value="InterPro"/>
</dbReference>
<feature type="binding site" evidence="7">
    <location>
        <position position="149"/>
    </location>
    <ligand>
        <name>Mg(2+)</name>
        <dbReference type="ChEBI" id="CHEBI:18420"/>
        <label>1</label>
    </ligand>
</feature>
<dbReference type="NCBIfam" id="TIGR00195">
    <property type="entry name" value="exoDNase_III"/>
    <property type="match status" value="1"/>
</dbReference>
<evidence type="ECO:0000256" key="7">
    <source>
        <dbReference type="PIRSR" id="PIRSR604808-2"/>
    </source>
</evidence>
<comment type="cofactor">
    <cofactor evidence="1">
        <name>Mn(2+)</name>
        <dbReference type="ChEBI" id="CHEBI:29035"/>
    </cofactor>
</comment>
<dbReference type="InterPro" id="IPR020848">
    <property type="entry name" value="AP_endonuclease_F1_CS"/>
</dbReference>
<keyword evidence="5 7" id="KW-0460">Magnesium</keyword>
<dbReference type="InterPro" id="IPR004808">
    <property type="entry name" value="AP_endonuc_1"/>
</dbReference>
<dbReference type="GO" id="GO:0006281">
    <property type="term" value="P:DNA repair"/>
    <property type="evidence" value="ECO:0007669"/>
    <property type="project" value="InterPro"/>
</dbReference>
<dbReference type="PROSITE" id="PS51435">
    <property type="entry name" value="AP_NUCLEASE_F1_4"/>
    <property type="match status" value="1"/>
</dbReference>
<dbReference type="GO" id="GO:0003677">
    <property type="term" value="F:DNA binding"/>
    <property type="evidence" value="ECO:0007669"/>
    <property type="project" value="InterPro"/>
</dbReference>
<dbReference type="InterPro" id="IPR036691">
    <property type="entry name" value="Endo/exonu/phosph_ase_sf"/>
</dbReference>
<feature type="active site" description="Proton acceptor" evidence="6">
    <location>
        <position position="250"/>
    </location>
</feature>
<protein>
    <submittedName>
        <fullName evidence="10">Exodeoxyribonuclease III</fullName>
    </submittedName>
</protein>
<dbReference type="PANTHER" id="PTHR43250:SF2">
    <property type="entry name" value="EXODEOXYRIBONUCLEASE III"/>
    <property type="match status" value="1"/>
</dbReference>
<dbReference type="InterPro" id="IPR005135">
    <property type="entry name" value="Endo/exonuclease/phosphatase"/>
</dbReference>
<feature type="binding site" evidence="7">
    <location>
        <position position="250"/>
    </location>
    <ligand>
        <name>Mg(2+)</name>
        <dbReference type="ChEBI" id="CHEBI:18420"/>
        <label>1</label>
    </ligand>
</feature>
<feature type="active site" evidence="6">
    <location>
        <position position="108"/>
    </location>
</feature>
<feature type="binding site" evidence="7">
    <location>
        <position position="151"/>
    </location>
    <ligand>
        <name>Mg(2+)</name>
        <dbReference type="ChEBI" id="CHEBI:18420"/>
        <label>1</label>
    </ligand>
</feature>
<dbReference type="InterPro" id="IPR037493">
    <property type="entry name" value="ExoIII-like"/>
</dbReference>
<dbReference type="AlphaFoldDB" id="A0A1X7DE10"/>
<dbReference type="OrthoDB" id="9803914at2"/>
<accession>A0A1X7DE10</accession>
<feature type="site" description="Important for catalytic activity" evidence="8">
    <location>
        <position position="220"/>
    </location>
</feature>
<evidence type="ECO:0000256" key="8">
    <source>
        <dbReference type="PIRSR" id="PIRSR604808-3"/>
    </source>
</evidence>
<evidence type="ECO:0000256" key="4">
    <source>
        <dbReference type="ARBA" id="ARBA00022801"/>
    </source>
</evidence>
<comment type="similarity">
    <text evidence="2">Belongs to the DNA repair enzymes AP/ExoA family.</text>
</comment>
<feature type="binding site" evidence="7">
    <location>
        <position position="34"/>
    </location>
    <ligand>
        <name>Mg(2+)</name>
        <dbReference type="ChEBI" id="CHEBI:18420"/>
        <label>1</label>
    </ligand>
</feature>
<feature type="binding site" evidence="7">
    <location>
        <position position="249"/>
    </location>
    <ligand>
        <name>Mg(2+)</name>
        <dbReference type="ChEBI" id="CHEBI:18420"/>
        <label>1</label>
    </ligand>
</feature>
<keyword evidence="11" id="KW-1185">Reference proteome</keyword>
<evidence type="ECO:0000313" key="11">
    <source>
        <dbReference type="Proteomes" id="UP000192911"/>
    </source>
</evidence>
<keyword evidence="3 7" id="KW-0479">Metal-binding</keyword>
<feature type="domain" description="Endonuclease/exonuclease/phosphatase" evidence="9">
    <location>
        <begin position="4"/>
        <end position="250"/>
    </location>
</feature>
<dbReference type="Gene3D" id="3.60.10.10">
    <property type="entry name" value="Endonuclease/exonuclease/phosphatase"/>
    <property type="match status" value="1"/>
</dbReference>
<dbReference type="EMBL" id="FXAH01000003">
    <property type="protein sequence ID" value="SMF13845.1"/>
    <property type="molecule type" value="Genomic_DNA"/>
</dbReference>
<dbReference type="GO" id="GO:0004519">
    <property type="term" value="F:endonuclease activity"/>
    <property type="evidence" value="ECO:0007669"/>
    <property type="project" value="InterPro"/>
</dbReference>
<evidence type="ECO:0000256" key="1">
    <source>
        <dbReference type="ARBA" id="ARBA00001936"/>
    </source>
</evidence>
<name>A0A1X7DE10_TRICW</name>
<keyword evidence="4" id="KW-0378">Hydrolase</keyword>
<dbReference type="SUPFAM" id="SSF56219">
    <property type="entry name" value="DNase I-like"/>
    <property type="match status" value="1"/>
</dbReference>